<dbReference type="EMBL" id="SJDL01000007">
    <property type="protein sequence ID" value="TBW57727.1"/>
    <property type="molecule type" value="Genomic_DNA"/>
</dbReference>
<keyword evidence="5" id="KW-1185">Reference proteome</keyword>
<organism evidence="4 5">
    <name type="scientific">Marinobacter halodurans</name>
    <dbReference type="NCBI Taxonomy" id="2528979"/>
    <lineage>
        <taxon>Bacteria</taxon>
        <taxon>Pseudomonadati</taxon>
        <taxon>Pseudomonadota</taxon>
        <taxon>Gammaproteobacteria</taxon>
        <taxon>Pseudomonadales</taxon>
        <taxon>Marinobacteraceae</taxon>
        <taxon>Marinobacter</taxon>
    </lineage>
</organism>
<feature type="domain" description="GH3 C-terminal" evidence="3">
    <location>
        <begin position="452"/>
        <end position="536"/>
    </location>
</feature>
<dbReference type="PANTHER" id="PTHR31901:SF9">
    <property type="entry name" value="GH3 DOMAIN-CONTAINING PROTEIN"/>
    <property type="match status" value="1"/>
</dbReference>
<evidence type="ECO:0000313" key="5">
    <source>
        <dbReference type="Proteomes" id="UP000313645"/>
    </source>
</evidence>
<protein>
    <submittedName>
        <fullName evidence="4">GH3 auxin-responsive promoter</fullName>
    </submittedName>
</protein>
<gene>
    <name evidence="4" type="ORF">EZI54_06235</name>
</gene>
<feature type="domain" description="GH3 middle" evidence="2">
    <location>
        <begin position="344"/>
        <end position="409"/>
    </location>
</feature>
<dbReference type="InterPro" id="IPR004993">
    <property type="entry name" value="GH3"/>
</dbReference>
<dbReference type="InterPro" id="IPR055378">
    <property type="entry name" value="GH3_C"/>
</dbReference>
<reference evidence="4 5" key="1">
    <citation type="submission" date="2019-02" db="EMBL/GenBank/DDBJ databases">
        <title>Marinobacter halodurans sp. nov., a marine bacterium isolated from sea tidal flat.</title>
        <authorList>
            <person name="Yoo Y."/>
            <person name="Lee D.W."/>
            <person name="Kim B.S."/>
            <person name="Kim J.-J."/>
        </authorList>
    </citation>
    <scope>NUCLEOTIDE SEQUENCE [LARGE SCALE GENOMIC DNA]</scope>
    <source>
        <strain evidence="4 5">YJ-S3-2</strain>
    </source>
</reference>
<dbReference type="PANTHER" id="PTHR31901">
    <property type="entry name" value="GH3 DOMAIN-CONTAINING PROTEIN"/>
    <property type="match status" value="1"/>
</dbReference>
<feature type="region of interest" description="Disordered" evidence="1">
    <location>
        <begin position="549"/>
        <end position="573"/>
    </location>
</feature>
<dbReference type="Pfam" id="PF03321">
    <property type="entry name" value="GH3"/>
    <property type="match status" value="1"/>
</dbReference>
<evidence type="ECO:0000259" key="3">
    <source>
        <dbReference type="Pfam" id="PF23572"/>
    </source>
</evidence>
<evidence type="ECO:0000259" key="2">
    <source>
        <dbReference type="Pfam" id="PF23571"/>
    </source>
</evidence>
<sequence>MGASASGHWLLRQLVRPGASSFRRSSQALEQVQRAKLAGILRQVANSPMGKLNGIEPDWSWESFSRRQAVTDYADWSRPIDSQIQCGTGGLTRSPVVRYQPTSGSSSAIKWIPYTRQFLTELDGAISPWLADLYRHYPGIGTGVHYWSLSWLPSDMRQKASGQLNDDMKLLSAGKRWLAGMTQAVDEGVALAPTSDDSLFATVALLASQRNLTALSVWSPTFALGLLDKLSQWREPLAEVLQSGSWGPYEAALEHLPAPRNAEVAAMLRAWDGAASSSFYRELWPSLSLVSAWDTAAAQPWALKLRAALPQSSFQGKGLWATEGVVTIPLRAPDSGTEDAHHVLAVNSHAYEFEDEATGRILPPWELERGQRVAPLLTTGSGLLRYRLGDHLEVTGFHGELPALRFLGRNGTTDMVGEKISAVVAQAVLDRLPWPAGVRPVVLLAASEPGPGSKPCYVLMVEAPADIGEASSGPYSKRLADALETELCGNFHYRLARNLGQLAPARCRCASGMAWAYLSACRKRGMIVGNVKVEALRQWAGTLPGADDLSGFTESVGPGEPDGRETPLREVST</sequence>
<proteinExistence type="predicted"/>
<accession>A0ABY1ZMV9</accession>
<evidence type="ECO:0000313" key="4">
    <source>
        <dbReference type="EMBL" id="TBW57727.1"/>
    </source>
</evidence>
<feature type="compositionally biased region" description="Basic and acidic residues" evidence="1">
    <location>
        <begin position="561"/>
        <end position="573"/>
    </location>
</feature>
<dbReference type="Pfam" id="PF23572">
    <property type="entry name" value="GH3_C"/>
    <property type="match status" value="1"/>
</dbReference>
<evidence type="ECO:0000256" key="1">
    <source>
        <dbReference type="SAM" id="MobiDB-lite"/>
    </source>
</evidence>
<name>A0ABY1ZMV9_9GAMM</name>
<dbReference type="InterPro" id="IPR055377">
    <property type="entry name" value="GH3_M"/>
</dbReference>
<dbReference type="Pfam" id="PF23571">
    <property type="entry name" value="GH3_M"/>
    <property type="match status" value="1"/>
</dbReference>
<dbReference type="Proteomes" id="UP000313645">
    <property type="component" value="Unassembled WGS sequence"/>
</dbReference>
<comment type="caution">
    <text evidence="4">The sequence shown here is derived from an EMBL/GenBank/DDBJ whole genome shotgun (WGS) entry which is preliminary data.</text>
</comment>